<evidence type="ECO:0000256" key="1">
    <source>
        <dbReference type="ARBA" id="ARBA00000707"/>
    </source>
</evidence>
<feature type="region of interest" description="Disordered" evidence="6">
    <location>
        <begin position="906"/>
        <end position="925"/>
    </location>
</feature>
<evidence type="ECO:0000256" key="2">
    <source>
        <dbReference type="ARBA" id="ARBA00012759"/>
    </source>
</evidence>
<feature type="compositionally biased region" description="Low complexity" evidence="6">
    <location>
        <begin position="356"/>
        <end position="369"/>
    </location>
</feature>
<proteinExistence type="predicted"/>
<dbReference type="GO" id="GO:0016579">
    <property type="term" value="P:protein deubiquitination"/>
    <property type="evidence" value="ECO:0007669"/>
    <property type="project" value="InterPro"/>
</dbReference>
<feature type="compositionally biased region" description="Basic and acidic residues" evidence="6">
    <location>
        <begin position="407"/>
        <end position="418"/>
    </location>
</feature>
<evidence type="ECO:0000256" key="4">
    <source>
        <dbReference type="ARBA" id="ARBA00022801"/>
    </source>
</evidence>
<keyword evidence="5" id="KW-0175">Coiled coil</keyword>
<feature type="region of interest" description="Disordered" evidence="6">
    <location>
        <begin position="1085"/>
        <end position="1121"/>
    </location>
</feature>
<keyword evidence="3" id="KW-0833">Ubl conjugation pathway</keyword>
<dbReference type="InterPro" id="IPR001394">
    <property type="entry name" value="Peptidase_C19_UCH"/>
</dbReference>
<dbReference type="PANTHER" id="PTHR22975:SF5">
    <property type="entry name" value="INACTIVE UBIQUITIN CARBOXYL-TERMINAL HYDROLASE 54"/>
    <property type="match status" value="1"/>
</dbReference>
<feature type="region of interest" description="Disordered" evidence="6">
    <location>
        <begin position="400"/>
        <end position="545"/>
    </location>
</feature>
<sequence>MSWKRNYFSGGRGSVQGMFAPRSSTSIAPSKGLSNEPGQNSCFLNSALQVLWHLDIFRRSFRQLTTHKCMGDSCIFCALKGIFNQFQCSSEKVLPSDTLRSALAKTFQDEQRFQLGIMDDAAECFENLLMRIHFHIADETKEDICTAQHCISHQKFAMTLFEQAICMLERREKPSPSMFGELLQNASTMGDLRNCPSNCGERIRIRRVLMNAPQIITIGLVWDSDHSDLAEDVIHSLGTCLKLGDLFFRVTDDRAKQSELYLVGMICYYGKHYSTFFFQTKIRKWMYFDDAHVKEIGPKWKDVVTKCIKGHYQPLLLLYADPQGTPVSTQDLPPQAQFQSYSRTCYDSEDSGREPSISSDTRTDSSTESYPYKHSHHESVVSHFSSDSQGTVIYKVENDSMSQSSRDTGHLTDSECNQKHTSKKGSPVERKRNSGRLRRKGDEPQASGYHRETLKEKQAPRNASKSSSSTNRLRDFKETVSNMIHNRPSLASQTNIGSPYGSRGGDQPDKKPLRNLSLHSRDWEIESTSSESKSSSSSKYRPTWRPKRESLNIDSIFSKDKRKHCGYTQLSPFAEDSAKEFIPDELNKPPAYNTKAVGPSPQYKPWGSARPGSHLLEQHPRLIQRMESGYESSERNSSSPVSMDAALLESSSICRNVDSSFAYVLAGEVSSKSELDELQEEVTRRAQEQELRRKREKELEAAKGFNPHPSRFMDLDELQNQGRSDGFERSLQEANSMFEESLHLEQKGDCAAALALCNEAISKLRLALHGASSSTHGRALVDKKLQISIRKARSLQDRMQQQSSQQPSQPSASLPSQGGALPQLTSEQPIPFQVLLSHDEAQLEPCTDTDFGASSSFLHSPASCHESHSSLFPELPAPSAPQHNSPSKSASKLLTSVDVDSIDPSVFHRQGLPKTPGRTENSHLDCVPLDASEGKLQGQRGSNNSCSRFPLQEGRNIAQEHLFQEKRDPTDSSLVMSWSHPTGRAISERGDAHSLGCSPSNSLVQPSVPTYRACHPIMPAAASSVLHTSDPVQKTNQCLQAQSLQTSLTSKVDGNSEEPYRPEFPSTKGLVRSLAEQFQKMQCASMKDATGSQDKSLGSLRKNSFPSDSKPPFQQSQGKGHCPWAKEQVCLDGRDRLPFWEDPADHHPSFAMDSGQPNSETCRGGQSRLAEPGIYQGKLSQAKDTKPKEIGNSINLGTSLPLDSWVNVTRFCDSQLKHEVLGPGVKSSPHDSHSCVTYPERNHILLHPHWNQDTEQETSELESLYQASLKASQDGCSAWGPQNMAQHPLNQTGSADGVGRRLHSAPGLDLSKTRIAEMEHILLEASTVPASQDPSNLKKKPLETGHRCSSSSSLPIIHDPSVFLLDPQLYPPQPQFLSPDVLMPSMAGEPYRPPGTSRSVQQFLAMCDRSETSQGVKYTGRTLNYRSLPHRSRTDDSWSPWSETNQQVGARFLTTPGCKPQLYHTATLPERGQGLPVPHTHSWGDLFNSPSHPPIVHPLSPPSSRSAWNFGPVLGSRTPGPRRVDIPPDDDWRQSSYASQSGHRTGREGLLLVLADAPGREQNRARVLQHSRW</sequence>
<feature type="region of interest" description="Disordered" evidence="6">
    <location>
        <begin position="862"/>
        <end position="891"/>
    </location>
</feature>
<dbReference type="Gene3D" id="3.90.70.10">
    <property type="entry name" value="Cysteine proteinases"/>
    <property type="match status" value="1"/>
</dbReference>
<organism evidence="8 9">
    <name type="scientific">Sciurus carolinensis</name>
    <name type="common">Eastern gray squirrel</name>
    <dbReference type="NCBI Taxonomy" id="30640"/>
    <lineage>
        <taxon>Eukaryota</taxon>
        <taxon>Metazoa</taxon>
        <taxon>Chordata</taxon>
        <taxon>Craniata</taxon>
        <taxon>Vertebrata</taxon>
        <taxon>Euteleostomi</taxon>
        <taxon>Mammalia</taxon>
        <taxon>Eutheria</taxon>
        <taxon>Euarchontoglires</taxon>
        <taxon>Glires</taxon>
        <taxon>Rodentia</taxon>
        <taxon>Sciuromorpha</taxon>
        <taxon>Sciuridae</taxon>
        <taxon>Sciurinae</taxon>
        <taxon>Sciurini</taxon>
        <taxon>Sciurus</taxon>
    </lineage>
</organism>
<keyword evidence="4 8" id="KW-0378">Hydrolase</keyword>
<feature type="region of interest" description="Disordered" evidence="6">
    <location>
        <begin position="1330"/>
        <end position="1352"/>
    </location>
</feature>
<evidence type="ECO:0000256" key="6">
    <source>
        <dbReference type="SAM" id="MobiDB-lite"/>
    </source>
</evidence>
<dbReference type="CDD" id="cd02257">
    <property type="entry name" value="Peptidase_C19"/>
    <property type="match status" value="1"/>
</dbReference>
<feature type="compositionally biased region" description="Polar residues" evidence="6">
    <location>
        <begin position="1090"/>
        <end position="1118"/>
    </location>
</feature>
<feature type="region of interest" description="Disordered" evidence="6">
    <location>
        <begin position="1276"/>
        <end position="1305"/>
    </location>
</feature>
<feature type="compositionally biased region" description="Polar residues" evidence="6">
    <location>
        <begin position="881"/>
        <end position="891"/>
    </location>
</feature>
<dbReference type="SUPFAM" id="SSF54001">
    <property type="entry name" value="Cysteine proteinases"/>
    <property type="match status" value="1"/>
</dbReference>
<feature type="compositionally biased region" description="Low complexity" evidence="6">
    <location>
        <begin position="800"/>
        <end position="817"/>
    </location>
</feature>
<feature type="compositionally biased region" description="Polar residues" evidence="6">
    <location>
        <begin position="461"/>
        <end position="471"/>
    </location>
</feature>
<dbReference type="Proteomes" id="UP001166674">
    <property type="component" value="Unassembled WGS sequence"/>
</dbReference>
<dbReference type="EC" id="3.4.19.12" evidence="2"/>
<comment type="caution">
    <text evidence="8">The sequence shown here is derived from an EMBL/GenBank/DDBJ whole genome shotgun (WGS) entry which is preliminary data.</text>
</comment>
<evidence type="ECO:0000256" key="3">
    <source>
        <dbReference type="ARBA" id="ARBA00022786"/>
    </source>
</evidence>
<dbReference type="Pfam" id="PF00443">
    <property type="entry name" value="UCH"/>
    <property type="match status" value="1"/>
</dbReference>
<keyword evidence="9" id="KW-1185">Reference proteome</keyword>
<feature type="region of interest" description="Disordered" evidence="6">
    <location>
        <begin position="343"/>
        <end position="386"/>
    </location>
</feature>
<feature type="domain" description="USP" evidence="7">
    <location>
        <begin position="31"/>
        <end position="322"/>
    </location>
</feature>
<feature type="region of interest" description="Disordered" evidence="6">
    <location>
        <begin position="793"/>
        <end position="824"/>
    </location>
</feature>
<protein>
    <recommendedName>
        <fullName evidence="2">ubiquitinyl hydrolase 1</fullName>
        <ecNumber evidence="2">3.4.19.12</ecNumber>
    </recommendedName>
</protein>
<dbReference type="InterPro" id="IPR028889">
    <property type="entry name" value="USP"/>
</dbReference>
<dbReference type="PROSITE" id="PS50235">
    <property type="entry name" value="USP_3"/>
    <property type="match status" value="1"/>
</dbReference>
<evidence type="ECO:0000259" key="7">
    <source>
        <dbReference type="PROSITE" id="PS50235"/>
    </source>
</evidence>
<dbReference type="InterPro" id="IPR052398">
    <property type="entry name" value="Ubiquitin_hydrolase_53/54"/>
</dbReference>
<feature type="compositionally biased region" description="Basic and acidic residues" evidence="6">
    <location>
        <begin position="449"/>
        <end position="459"/>
    </location>
</feature>
<feature type="region of interest" description="Disordered" evidence="6">
    <location>
        <begin position="1510"/>
        <end position="1544"/>
    </location>
</feature>
<reference evidence="8" key="1">
    <citation type="submission" date="2020-03" db="EMBL/GenBank/DDBJ databases">
        <title>Studies in the Genomics of Life Span.</title>
        <authorList>
            <person name="Glass D."/>
        </authorList>
    </citation>
    <scope>NUCLEOTIDE SEQUENCE</scope>
    <source>
        <strain evidence="8">SUZIE</strain>
        <tissue evidence="8">Muscle</tissue>
    </source>
</reference>
<accession>A0AA41MSV4</accession>
<evidence type="ECO:0000313" key="8">
    <source>
        <dbReference type="EMBL" id="MBZ3877520.1"/>
    </source>
</evidence>
<feature type="compositionally biased region" description="Polar residues" evidence="6">
    <location>
        <begin position="1534"/>
        <end position="1543"/>
    </location>
</feature>
<gene>
    <name evidence="8" type="ORF">SUZIE_143065</name>
</gene>
<name>A0AA41MSV4_SCICA</name>
<feature type="coiled-coil region" evidence="5">
    <location>
        <begin position="672"/>
        <end position="699"/>
    </location>
</feature>
<feature type="compositionally biased region" description="Polar residues" evidence="6">
    <location>
        <begin position="479"/>
        <end position="497"/>
    </location>
</feature>
<feature type="compositionally biased region" description="Polar residues" evidence="6">
    <location>
        <begin position="1283"/>
        <end position="1294"/>
    </location>
</feature>
<dbReference type="EMBL" id="JAATJV010297400">
    <property type="protein sequence ID" value="MBZ3877520.1"/>
    <property type="molecule type" value="Genomic_DNA"/>
</dbReference>
<dbReference type="InterPro" id="IPR038765">
    <property type="entry name" value="Papain-like_cys_pep_sf"/>
</dbReference>
<comment type="catalytic activity">
    <reaction evidence="1">
        <text>Thiol-dependent hydrolysis of ester, thioester, amide, peptide and isopeptide bonds formed by the C-terminal Gly of ubiquitin (a 76-residue protein attached to proteins as an intracellular targeting signal).</text>
        <dbReference type="EC" id="3.4.19.12"/>
    </reaction>
</comment>
<evidence type="ECO:0000256" key="5">
    <source>
        <dbReference type="SAM" id="Coils"/>
    </source>
</evidence>
<feature type="compositionally biased region" description="Basic and acidic residues" evidence="6">
    <location>
        <begin position="1522"/>
        <end position="1533"/>
    </location>
</feature>
<evidence type="ECO:0000313" key="9">
    <source>
        <dbReference type="Proteomes" id="UP001166674"/>
    </source>
</evidence>
<feature type="region of interest" description="Disordered" evidence="6">
    <location>
        <begin position="1141"/>
        <end position="1166"/>
    </location>
</feature>
<dbReference type="PANTHER" id="PTHR22975">
    <property type="entry name" value="UBIQUITIN SPECIFIC PROTEINASE"/>
    <property type="match status" value="1"/>
</dbReference>
<dbReference type="GO" id="GO:0004843">
    <property type="term" value="F:cysteine-type deubiquitinase activity"/>
    <property type="evidence" value="ECO:0007669"/>
    <property type="project" value="UniProtKB-EC"/>
</dbReference>
<feature type="compositionally biased region" description="Low complexity" evidence="6">
    <location>
        <begin position="526"/>
        <end position="539"/>
    </location>
</feature>